<evidence type="ECO:0000313" key="2">
    <source>
        <dbReference type="EMBL" id="QQQ18902.1"/>
    </source>
</evidence>
<accession>A0ABX7BNS8</accession>
<reference evidence="2 3" key="1">
    <citation type="submission" date="2021-01" db="EMBL/GenBank/DDBJ databases">
        <title>Brevundimonas vitis sp. nov., an bacterium isolated from grape (Vitis vinifera).</title>
        <authorList>
            <person name="Jiang L."/>
            <person name="Lee J."/>
        </authorList>
    </citation>
    <scope>NUCLEOTIDE SEQUENCE [LARGE SCALE GENOMIC DNA]</scope>
    <source>
        <strain evidence="2 3">GRTSA-9</strain>
    </source>
</reference>
<organism evidence="2 3">
    <name type="scientific">Brevundimonas vitisensis</name>
    <dbReference type="NCBI Taxonomy" id="2800818"/>
    <lineage>
        <taxon>Bacteria</taxon>
        <taxon>Pseudomonadati</taxon>
        <taxon>Pseudomonadota</taxon>
        <taxon>Alphaproteobacteria</taxon>
        <taxon>Caulobacterales</taxon>
        <taxon>Caulobacteraceae</taxon>
        <taxon>Brevundimonas</taxon>
    </lineage>
</organism>
<feature type="transmembrane region" description="Helical" evidence="1">
    <location>
        <begin position="61"/>
        <end position="79"/>
    </location>
</feature>
<sequence length="83" mass="9124">MQYLDILTGALGAFALAWIADQLTGRRGLFATSLVAGIGALCGWFLTVRVIGIASLDDWRWIPWSMAGSVICLVAFFLFRSKR</sequence>
<dbReference type="RefSeq" id="WP_201103256.1">
    <property type="nucleotide sequence ID" value="NZ_CP067977.1"/>
</dbReference>
<evidence type="ECO:0000313" key="3">
    <source>
        <dbReference type="Proteomes" id="UP000595448"/>
    </source>
</evidence>
<dbReference type="Proteomes" id="UP000595448">
    <property type="component" value="Chromosome"/>
</dbReference>
<keyword evidence="1" id="KW-0812">Transmembrane</keyword>
<evidence type="ECO:0000256" key="1">
    <source>
        <dbReference type="SAM" id="Phobius"/>
    </source>
</evidence>
<proteinExistence type="predicted"/>
<protein>
    <submittedName>
        <fullName evidence="2">Transglycosylase</fullName>
    </submittedName>
</protein>
<feature type="transmembrane region" description="Helical" evidence="1">
    <location>
        <begin position="30"/>
        <end position="55"/>
    </location>
</feature>
<gene>
    <name evidence="2" type="ORF">JIP62_01805</name>
</gene>
<keyword evidence="1" id="KW-0472">Membrane</keyword>
<keyword evidence="1" id="KW-1133">Transmembrane helix</keyword>
<keyword evidence="3" id="KW-1185">Reference proteome</keyword>
<dbReference type="EMBL" id="CP067977">
    <property type="protein sequence ID" value="QQQ18902.1"/>
    <property type="molecule type" value="Genomic_DNA"/>
</dbReference>
<name>A0ABX7BNS8_9CAUL</name>